<feature type="domain" description="Kazal-like" evidence="9">
    <location>
        <begin position="600"/>
        <end position="655"/>
    </location>
</feature>
<evidence type="ECO:0000256" key="1">
    <source>
        <dbReference type="ARBA" id="ARBA00004651"/>
    </source>
</evidence>
<feature type="transmembrane region" description="Helical" evidence="8">
    <location>
        <begin position="763"/>
        <end position="786"/>
    </location>
</feature>
<evidence type="ECO:0000256" key="7">
    <source>
        <dbReference type="ARBA" id="ARBA00023157"/>
    </source>
</evidence>
<dbReference type="GO" id="GO:0043252">
    <property type="term" value="P:sodium-independent organic anion transport"/>
    <property type="evidence" value="ECO:0007669"/>
    <property type="project" value="TreeGrafter"/>
</dbReference>
<keyword evidence="3" id="KW-1003">Cell membrane</keyword>
<dbReference type="STRING" id="151549.A0A4C1TAU0"/>
<dbReference type="InterPro" id="IPR036259">
    <property type="entry name" value="MFS_trans_sf"/>
</dbReference>
<dbReference type="Pfam" id="PF07648">
    <property type="entry name" value="Kazal_2"/>
    <property type="match status" value="1"/>
</dbReference>
<keyword evidence="4 8" id="KW-0812">Transmembrane</keyword>
<dbReference type="AlphaFoldDB" id="A0A4C1TAU0"/>
<protein>
    <submittedName>
        <fullName evidence="10">Solute carrier organic anion transporter family member 1A1</fullName>
    </submittedName>
</protein>
<evidence type="ECO:0000256" key="2">
    <source>
        <dbReference type="ARBA" id="ARBA00009657"/>
    </source>
</evidence>
<evidence type="ECO:0000256" key="6">
    <source>
        <dbReference type="ARBA" id="ARBA00023136"/>
    </source>
</evidence>
<evidence type="ECO:0000256" key="8">
    <source>
        <dbReference type="SAM" id="Phobius"/>
    </source>
</evidence>
<feature type="transmembrane region" description="Helical" evidence="8">
    <location>
        <begin position="183"/>
        <end position="204"/>
    </location>
</feature>
<feature type="transmembrane region" description="Helical" evidence="8">
    <location>
        <begin position="686"/>
        <end position="707"/>
    </location>
</feature>
<accession>A0A4C1TAU0</accession>
<dbReference type="Proteomes" id="UP000299102">
    <property type="component" value="Unassembled WGS sequence"/>
</dbReference>
<dbReference type="InterPro" id="IPR002350">
    <property type="entry name" value="Kazal_dom"/>
</dbReference>
<dbReference type="Pfam" id="PF03137">
    <property type="entry name" value="OATP"/>
    <property type="match status" value="2"/>
</dbReference>
<feature type="transmembrane region" description="Helical" evidence="8">
    <location>
        <begin position="464"/>
        <end position="482"/>
    </location>
</feature>
<proteinExistence type="inferred from homology"/>
<dbReference type="GO" id="GO:0015347">
    <property type="term" value="F:sodium-independent organic anion transmembrane transporter activity"/>
    <property type="evidence" value="ECO:0007669"/>
    <property type="project" value="TreeGrafter"/>
</dbReference>
<evidence type="ECO:0000313" key="11">
    <source>
        <dbReference type="Proteomes" id="UP000299102"/>
    </source>
</evidence>
<dbReference type="InterPro" id="IPR004156">
    <property type="entry name" value="OATP"/>
</dbReference>
<evidence type="ECO:0000313" key="10">
    <source>
        <dbReference type="EMBL" id="GBP11582.1"/>
    </source>
</evidence>
<evidence type="ECO:0000259" key="9">
    <source>
        <dbReference type="PROSITE" id="PS51465"/>
    </source>
</evidence>
<feature type="transmembrane region" description="Helical" evidence="8">
    <location>
        <begin position="269"/>
        <end position="292"/>
    </location>
</feature>
<evidence type="ECO:0000256" key="4">
    <source>
        <dbReference type="ARBA" id="ARBA00022692"/>
    </source>
</evidence>
<feature type="transmembrane region" description="Helical" evidence="8">
    <location>
        <begin position="147"/>
        <end position="171"/>
    </location>
</feature>
<evidence type="ECO:0000256" key="5">
    <source>
        <dbReference type="ARBA" id="ARBA00022989"/>
    </source>
</evidence>
<evidence type="ECO:0000256" key="3">
    <source>
        <dbReference type="ARBA" id="ARBA00022475"/>
    </source>
</evidence>
<feature type="transmembrane region" description="Helical" evidence="8">
    <location>
        <begin position="336"/>
        <end position="354"/>
    </location>
</feature>
<dbReference type="SUPFAM" id="SSF103473">
    <property type="entry name" value="MFS general substrate transporter"/>
    <property type="match status" value="1"/>
</dbReference>
<keyword evidence="11" id="KW-1185">Reference proteome</keyword>
<dbReference type="Gene3D" id="3.30.420.10">
    <property type="entry name" value="Ribonuclease H-like superfamily/Ribonuclease H"/>
    <property type="match status" value="1"/>
</dbReference>
<keyword evidence="6 8" id="KW-0472">Membrane</keyword>
<comment type="caution">
    <text evidence="10">The sequence shown here is derived from an EMBL/GenBank/DDBJ whole genome shotgun (WGS) entry which is preliminary data.</text>
</comment>
<sequence length="797" mass="87549">MIEDFFTPELQNFPGFNTQTWFQQDGTAAHTSNTTMPVVRQLFPNRVISRRGDTPWPLRSPDLSPMDFFLWGYLKTKVYETNPWSIDELTENIRPEMSSITGFTCRAVMENFSHYLQIIRRKFVTRTVWRRAWWLLRSQLSLPRFDLFLQGTLLLITLFHTLTHLMLNIAVEHNRMPKDTVEWVQTGIAVLEVVAAPLVGWWGLRHRPRALAAWLCALAVSGLLLLMTSQPDRQQPVVVLCGNGTATGMESMAQSEEIDDEMPSWVRPTLLVCVMAFCATARLAVWTLGFTYLDDHEPNNGPHFFGILVSIRVSIAVAAESWLSNAAATDPGWWRAQTSISMLLLMFAILFVLFPARMSGYPAIPLPKDAQIPDRPEELIAPASSSRSSKRRPQLFPGLPAACSMFVMITISQSERTSSCPLRSTDIDQVLRHPSDVPRVVWEDSILTTGPDESLARALKAPSAVAQALALALLTAGLWGFVMHEKSYKQARYLSPAAAGWEDHGSSRITGDILRSLVIIFFITSLYSYEGLFNWVSNNIRRRSVQIFRARFSGRRADAVKAGTAAKVAGVLAALAAAVFVALAVLRCGATALEGLQDDLYEQPQCSSHCQCSSETYGLAPVCTLDTLRTYYSPCHAGCRAATHLHTFMLLGECACGATTDGGAALAVRGACAGPECTVPLAVYQVLYVAVLAFSGASLLMQGMGVVRAVPAPHRPVTLGAALAVVALVAYIPGRYLYKFVSDSWCGWHGERTCLVHSPGLGVALPVTSAALTLGSALLCLAAFLLDRRKRLTTFTS</sequence>
<gene>
    <name evidence="10" type="primary">Slco1a1</name>
    <name evidence="10" type="ORF">EVAR_77725_1</name>
</gene>
<comment type="subcellular location">
    <subcellularLocation>
        <location evidence="1">Cell membrane</location>
        <topology evidence="1">Multi-pass membrane protein</topology>
    </subcellularLocation>
</comment>
<feature type="transmembrane region" description="Helical" evidence="8">
    <location>
        <begin position="211"/>
        <end position="229"/>
    </location>
</feature>
<comment type="similarity">
    <text evidence="2">Belongs to the organo anion transporter (TC 2.A.60) family.</text>
</comment>
<name>A0A4C1TAU0_EUMVA</name>
<keyword evidence="7" id="KW-1015">Disulfide bond</keyword>
<organism evidence="10 11">
    <name type="scientific">Eumeta variegata</name>
    <name type="common">Bagworm moth</name>
    <name type="synonym">Eumeta japonica</name>
    <dbReference type="NCBI Taxonomy" id="151549"/>
    <lineage>
        <taxon>Eukaryota</taxon>
        <taxon>Metazoa</taxon>
        <taxon>Ecdysozoa</taxon>
        <taxon>Arthropoda</taxon>
        <taxon>Hexapoda</taxon>
        <taxon>Insecta</taxon>
        <taxon>Pterygota</taxon>
        <taxon>Neoptera</taxon>
        <taxon>Endopterygota</taxon>
        <taxon>Lepidoptera</taxon>
        <taxon>Glossata</taxon>
        <taxon>Ditrysia</taxon>
        <taxon>Tineoidea</taxon>
        <taxon>Psychidae</taxon>
        <taxon>Oiketicinae</taxon>
        <taxon>Eumeta</taxon>
    </lineage>
</organism>
<dbReference type="EMBL" id="BGZK01000047">
    <property type="protein sequence ID" value="GBP11582.1"/>
    <property type="molecule type" value="Genomic_DNA"/>
</dbReference>
<dbReference type="GO" id="GO:0003676">
    <property type="term" value="F:nucleic acid binding"/>
    <property type="evidence" value="ECO:0007669"/>
    <property type="project" value="InterPro"/>
</dbReference>
<dbReference type="GO" id="GO:0016323">
    <property type="term" value="C:basolateral plasma membrane"/>
    <property type="evidence" value="ECO:0007669"/>
    <property type="project" value="TreeGrafter"/>
</dbReference>
<reference evidence="10 11" key="1">
    <citation type="journal article" date="2019" name="Commun. Biol.">
        <title>The bagworm genome reveals a unique fibroin gene that provides high tensile strength.</title>
        <authorList>
            <person name="Kono N."/>
            <person name="Nakamura H."/>
            <person name="Ohtoshi R."/>
            <person name="Tomita M."/>
            <person name="Numata K."/>
            <person name="Arakawa K."/>
        </authorList>
    </citation>
    <scope>NUCLEOTIDE SEQUENCE [LARGE SCALE GENOMIC DNA]</scope>
</reference>
<dbReference type="PANTHER" id="PTHR11388:SF158">
    <property type="entry name" value="ORGANIC ANION TRANSPORTING POLYPEPTIDE 33EB"/>
    <property type="match status" value="1"/>
</dbReference>
<feature type="transmembrane region" description="Helical" evidence="8">
    <location>
        <begin position="565"/>
        <end position="586"/>
    </location>
</feature>
<dbReference type="InterPro" id="IPR036397">
    <property type="entry name" value="RNaseH_sf"/>
</dbReference>
<feature type="transmembrane region" description="Helical" evidence="8">
    <location>
        <begin position="719"/>
        <end position="738"/>
    </location>
</feature>
<dbReference type="OrthoDB" id="5062115at2759"/>
<dbReference type="PROSITE" id="PS51465">
    <property type="entry name" value="KAZAL_2"/>
    <property type="match status" value="1"/>
</dbReference>
<keyword evidence="5 8" id="KW-1133">Transmembrane helix</keyword>
<dbReference type="PANTHER" id="PTHR11388">
    <property type="entry name" value="ORGANIC ANION TRANSPORTER"/>
    <property type="match status" value="1"/>
</dbReference>